<dbReference type="Proteomes" id="UP000661193">
    <property type="component" value="Unassembled WGS sequence"/>
</dbReference>
<dbReference type="Gene3D" id="1.20.1260.10">
    <property type="match status" value="1"/>
</dbReference>
<evidence type="ECO:0000313" key="2">
    <source>
        <dbReference type="EMBL" id="MBL6278436.1"/>
    </source>
</evidence>
<reference evidence="2 3" key="1">
    <citation type="submission" date="2021-01" db="EMBL/GenBank/DDBJ databases">
        <title>Genome sequencing of Micromonospora fiedleri MG-37.</title>
        <authorList>
            <person name="Moreland P.E.J."/>
            <person name="Stach J.E.M."/>
        </authorList>
    </citation>
    <scope>NUCLEOTIDE SEQUENCE [LARGE SCALE GENOMIC DNA]</scope>
    <source>
        <strain evidence="2 3">MG-37</strain>
    </source>
</reference>
<dbReference type="Pfam" id="PF13794">
    <property type="entry name" value="MiaE_2"/>
    <property type="match status" value="1"/>
</dbReference>
<accession>A0ABS1UT21</accession>
<evidence type="ECO:0000259" key="1">
    <source>
        <dbReference type="Pfam" id="PF13794"/>
    </source>
</evidence>
<proteinExistence type="predicted"/>
<evidence type="ECO:0000313" key="3">
    <source>
        <dbReference type="Proteomes" id="UP000661193"/>
    </source>
</evidence>
<name>A0ABS1UT21_9ACTN</name>
<sequence>MGGNQRGCRPDAPNSAVVDLLGRVALGELLAFERMAADAHLALDLPRRPALSEIAAAGIGNYRRPGDRLTALGVRPDDAMAPYVEPLQAYRDLTVPHDCAEAVTKAYVGDAVTRGALTALIAQGEQVDVAGLIRRLTDSHTARMAAAGLNN</sequence>
<organism evidence="2 3">
    <name type="scientific">Micromonospora fiedleri</name>
    <dbReference type="NCBI Taxonomy" id="1157498"/>
    <lineage>
        <taxon>Bacteria</taxon>
        <taxon>Bacillati</taxon>
        <taxon>Actinomycetota</taxon>
        <taxon>Actinomycetes</taxon>
        <taxon>Micromonosporales</taxon>
        <taxon>Micromonosporaceae</taxon>
        <taxon>Micromonospora</taxon>
    </lineage>
</organism>
<feature type="domain" description="Ferritin-like" evidence="1">
    <location>
        <begin position="14"/>
        <end position="116"/>
    </location>
</feature>
<keyword evidence="3" id="KW-1185">Reference proteome</keyword>
<dbReference type="InterPro" id="IPR059125">
    <property type="entry name" value="Ferritin_actino"/>
</dbReference>
<dbReference type="InterPro" id="IPR012347">
    <property type="entry name" value="Ferritin-like"/>
</dbReference>
<protein>
    <recommendedName>
        <fullName evidence="1">Ferritin-like domain-containing protein</fullName>
    </recommendedName>
</protein>
<comment type="caution">
    <text evidence="2">The sequence shown here is derived from an EMBL/GenBank/DDBJ whole genome shotgun (WGS) entry which is preliminary data.</text>
</comment>
<dbReference type="EMBL" id="JAETXL010000007">
    <property type="protein sequence ID" value="MBL6278436.1"/>
    <property type="molecule type" value="Genomic_DNA"/>
</dbReference>
<gene>
    <name evidence="2" type="ORF">JMF97_19940</name>
</gene>